<dbReference type="EMBL" id="CP117692">
    <property type="protein sequence ID" value="WDC83046.1"/>
    <property type="molecule type" value="Genomic_DNA"/>
</dbReference>
<dbReference type="AlphaFoldDB" id="A0AAQ2XL59"/>
<organism evidence="1 2">
    <name type="scientific">Ligilactobacillus ruminis</name>
    <dbReference type="NCBI Taxonomy" id="1623"/>
    <lineage>
        <taxon>Bacteria</taxon>
        <taxon>Bacillati</taxon>
        <taxon>Bacillota</taxon>
        <taxon>Bacilli</taxon>
        <taxon>Lactobacillales</taxon>
        <taxon>Lactobacillaceae</taxon>
        <taxon>Ligilactobacillus</taxon>
    </lineage>
</organism>
<gene>
    <name evidence="1" type="ORF">PSR59_02950</name>
</gene>
<dbReference type="GO" id="GO:0004553">
    <property type="term" value="F:hydrolase activity, hydrolyzing O-glycosyl compounds"/>
    <property type="evidence" value="ECO:0007669"/>
    <property type="project" value="InterPro"/>
</dbReference>
<dbReference type="InterPro" id="IPR017853">
    <property type="entry name" value="GH"/>
</dbReference>
<dbReference type="GO" id="GO:0005975">
    <property type="term" value="P:carbohydrate metabolic process"/>
    <property type="evidence" value="ECO:0007669"/>
    <property type="project" value="InterPro"/>
</dbReference>
<accession>A0AAQ2XL59</accession>
<evidence type="ECO:0000313" key="1">
    <source>
        <dbReference type="EMBL" id="WDC83046.1"/>
    </source>
</evidence>
<sequence length="81" mass="9101">MLPNGDDETQNEEGLKFYGYAFSECKRHGIEPIVTISHYEMPLALTLKQNAGPISRRSMLSCAMPKMFSIVTKALSKTDDF</sequence>
<dbReference type="RefSeq" id="WP_241531824.1">
    <property type="nucleotide sequence ID" value="NZ_CP117692.1"/>
</dbReference>
<dbReference type="Proteomes" id="UP001222683">
    <property type="component" value="Chromosome"/>
</dbReference>
<dbReference type="Pfam" id="PF00232">
    <property type="entry name" value="Glyco_hydro_1"/>
    <property type="match status" value="1"/>
</dbReference>
<name>A0AAQ2XL59_9LACO</name>
<reference evidence="1" key="1">
    <citation type="submission" date="2023-02" db="EMBL/GenBank/DDBJ databases">
        <title>Complete genome sequence of Lactobacillus ruminis CACC888 isolated from Pig feces.</title>
        <authorList>
            <person name="Park S."/>
            <person name="Park M.A."/>
            <person name="Kim D.-H."/>
            <person name="Kim Y."/>
        </authorList>
    </citation>
    <scope>NUCLEOTIDE SEQUENCE</scope>
    <source>
        <strain evidence="1">CACC888</strain>
    </source>
</reference>
<dbReference type="Gene3D" id="3.20.20.80">
    <property type="entry name" value="Glycosidases"/>
    <property type="match status" value="1"/>
</dbReference>
<dbReference type="SUPFAM" id="SSF51445">
    <property type="entry name" value="(Trans)glycosidases"/>
    <property type="match status" value="1"/>
</dbReference>
<proteinExistence type="predicted"/>
<evidence type="ECO:0000313" key="2">
    <source>
        <dbReference type="Proteomes" id="UP001222683"/>
    </source>
</evidence>
<dbReference type="InterPro" id="IPR001360">
    <property type="entry name" value="Glyco_hydro_1"/>
</dbReference>
<protein>
    <submittedName>
        <fullName evidence="1">Family 1 glycosylhydrolase</fullName>
    </submittedName>
</protein>